<dbReference type="PANTHER" id="PTHR43273">
    <property type="entry name" value="ANAEROBIC SULFATASE-MATURATING ENZYME HOMOLOG ASLB-RELATED"/>
    <property type="match status" value="1"/>
</dbReference>
<sequence>MQMQAVPDLNMVKLSPDEQVSIETGYFVFTLMPSLYCKLRCPHCYLSLEQRKDTTILSVDKVSEACAKIDAYYQKKRLERKTIVNYWYGGEPTSMGEDYFRSCADAIGSHFTAEKGYDIHHTVLTSLVGVDLDVWGPIFEQYGKGAFQTSFDGLMRGKGYMRVWDNRVREANARGLEVSTISVVNEALLSDGPVAVLDYLSDLNVAETSWLPFMLNAQNEATKKYDEFAPRMDVWSEFMIALSSRWLERKRAGLHAPEIGQLRFILRQRELGDFANIAGQTLFLMPNGDFVLPDYGSDSGLEYMQRFGNILEQDFEEVLRSPERRRYIRKQILRNGNPDCVDCSHSGYCVMEFWKKNRPGDDCFGGRNYVEWVLENEAEIRHFTGSGGVRLY</sequence>
<evidence type="ECO:0000313" key="6">
    <source>
        <dbReference type="EMBL" id="SOC27115.1"/>
    </source>
</evidence>
<keyword evidence="2" id="KW-0949">S-adenosyl-L-methionine</keyword>
<dbReference type="GO" id="GO:0046872">
    <property type="term" value="F:metal ion binding"/>
    <property type="evidence" value="ECO:0007669"/>
    <property type="project" value="UniProtKB-KW"/>
</dbReference>
<evidence type="ECO:0000256" key="2">
    <source>
        <dbReference type="ARBA" id="ARBA00022691"/>
    </source>
</evidence>
<dbReference type="GO" id="GO:0051536">
    <property type="term" value="F:iron-sulfur cluster binding"/>
    <property type="evidence" value="ECO:0007669"/>
    <property type="project" value="UniProtKB-KW"/>
</dbReference>
<keyword evidence="5" id="KW-0411">Iron-sulfur</keyword>
<keyword evidence="4" id="KW-0408">Iron</keyword>
<protein>
    <submittedName>
        <fullName evidence="6">Sulfatase maturation enzyme AslB, radical SAM superfamily</fullName>
    </submittedName>
</protein>
<evidence type="ECO:0000256" key="5">
    <source>
        <dbReference type="ARBA" id="ARBA00023014"/>
    </source>
</evidence>
<dbReference type="PANTHER" id="PTHR43273:SF8">
    <property type="entry name" value="RADICAL SAM DOMAIN PROTEIN"/>
    <property type="match status" value="1"/>
</dbReference>
<accession>A0A285TXS7</accession>
<comment type="cofactor">
    <cofactor evidence="1">
        <name>[4Fe-4S] cluster</name>
        <dbReference type="ChEBI" id="CHEBI:49883"/>
    </cofactor>
</comment>
<name>A0A285TXS7_9PROT</name>
<dbReference type="AlphaFoldDB" id="A0A285TXS7"/>
<dbReference type="Proteomes" id="UP000219068">
    <property type="component" value="Unassembled WGS sequence"/>
</dbReference>
<dbReference type="Gene3D" id="3.20.20.70">
    <property type="entry name" value="Aldolase class I"/>
    <property type="match status" value="1"/>
</dbReference>
<dbReference type="InterPro" id="IPR007197">
    <property type="entry name" value="rSAM"/>
</dbReference>
<gene>
    <name evidence="6" type="ORF">SAMN05428964_105283</name>
</gene>
<reference evidence="6 7" key="1">
    <citation type="submission" date="2017-08" db="EMBL/GenBank/DDBJ databases">
        <authorList>
            <person name="de Groot N.N."/>
        </authorList>
    </citation>
    <scope>NUCLEOTIDE SEQUENCE [LARGE SCALE GENOMIC DNA]</scope>
    <source>
        <strain evidence="6 7">USBA 78</strain>
    </source>
</reference>
<dbReference type="CDD" id="cd21109">
    <property type="entry name" value="SPASM"/>
    <property type="match status" value="1"/>
</dbReference>
<evidence type="ECO:0000313" key="7">
    <source>
        <dbReference type="Proteomes" id="UP000219068"/>
    </source>
</evidence>
<dbReference type="GO" id="GO:0016491">
    <property type="term" value="F:oxidoreductase activity"/>
    <property type="evidence" value="ECO:0007669"/>
    <property type="project" value="InterPro"/>
</dbReference>
<dbReference type="InterPro" id="IPR058240">
    <property type="entry name" value="rSAM_sf"/>
</dbReference>
<evidence type="ECO:0000256" key="4">
    <source>
        <dbReference type="ARBA" id="ARBA00023004"/>
    </source>
</evidence>
<keyword evidence="3" id="KW-0479">Metal-binding</keyword>
<dbReference type="SUPFAM" id="SSF102114">
    <property type="entry name" value="Radical SAM enzymes"/>
    <property type="match status" value="1"/>
</dbReference>
<dbReference type="EMBL" id="OBMM01000005">
    <property type="protein sequence ID" value="SOC27115.1"/>
    <property type="molecule type" value="Genomic_DNA"/>
</dbReference>
<dbReference type="SFLD" id="SFLDS00029">
    <property type="entry name" value="Radical_SAM"/>
    <property type="match status" value="1"/>
</dbReference>
<organism evidence="6 7">
    <name type="scientific">Thalassospira xiamenensis</name>
    <dbReference type="NCBI Taxonomy" id="220697"/>
    <lineage>
        <taxon>Bacteria</taxon>
        <taxon>Pseudomonadati</taxon>
        <taxon>Pseudomonadota</taxon>
        <taxon>Alphaproteobacteria</taxon>
        <taxon>Rhodospirillales</taxon>
        <taxon>Thalassospiraceae</taxon>
        <taxon>Thalassospira</taxon>
    </lineage>
</organism>
<evidence type="ECO:0000256" key="1">
    <source>
        <dbReference type="ARBA" id="ARBA00001966"/>
    </source>
</evidence>
<proteinExistence type="predicted"/>
<dbReference type="InterPro" id="IPR013785">
    <property type="entry name" value="Aldolase_TIM"/>
</dbReference>
<evidence type="ECO:0000256" key="3">
    <source>
        <dbReference type="ARBA" id="ARBA00022723"/>
    </source>
</evidence>
<dbReference type="SFLD" id="SFLDG01067">
    <property type="entry name" value="SPASM/twitch_domain_containing"/>
    <property type="match status" value="1"/>
</dbReference>
<dbReference type="InterPro" id="IPR023867">
    <property type="entry name" value="Sulphatase_maturase_rSAM"/>
</dbReference>